<protein>
    <recommendedName>
        <fullName evidence="3">3-keto-disaccharide hydrolase domain-containing protein</fullName>
    </recommendedName>
</protein>
<dbReference type="Proteomes" id="UP000315471">
    <property type="component" value="Unassembled WGS sequence"/>
</dbReference>
<reference evidence="1 2" key="1">
    <citation type="submission" date="2019-02" db="EMBL/GenBank/DDBJ databases">
        <title>Deep-cultivation of Planctomycetes and their phenomic and genomic characterization uncovers novel biology.</title>
        <authorList>
            <person name="Wiegand S."/>
            <person name="Jogler M."/>
            <person name="Boedeker C."/>
            <person name="Pinto D."/>
            <person name="Vollmers J."/>
            <person name="Rivas-Marin E."/>
            <person name="Kohn T."/>
            <person name="Peeters S.H."/>
            <person name="Heuer A."/>
            <person name="Rast P."/>
            <person name="Oberbeckmann S."/>
            <person name="Bunk B."/>
            <person name="Jeske O."/>
            <person name="Meyerdierks A."/>
            <person name="Storesund J.E."/>
            <person name="Kallscheuer N."/>
            <person name="Luecker S."/>
            <person name="Lage O.M."/>
            <person name="Pohl T."/>
            <person name="Merkel B.J."/>
            <person name="Hornburger P."/>
            <person name="Mueller R.-W."/>
            <person name="Bruemmer F."/>
            <person name="Labrenz M."/>
            <person name="Spormann A.M."/>
            <person name="Op Den Camp H."/>
            <person name="Overmann J."/>
            <person name="Amann R."/>
            <person name="Jetten M.S.M."/>
            <person name="Mascher T."/>
            <person name="Medema M.H."/>
            <person name="Devos D.P."/>
            <person name="Kaster A.-K."/>
            <person name="Ovreas L."/>
            <person name="Rohde M."/>
            <person name="Galperin M.Y."/>
            <person name="Jogler C."/>
        </authorList>
    </citation>
    <scope>NUCLEOTIDE SEQUENCE [LARGE SCALE GENOMIC DNA]</scope>
    <source>
        <strain evidence="1 2">Q31b</strain>
    </source>
</reference>
<evidence type="ECO:0000313" key="2">
    <source>
        <dbReference type="Proteomes" id="UP000315471"/>
    </source>
</evidence>
<dbReference type="EMBL" id="SJPY01000004">
    <property type="protein sequence ID" value="TWU41481.1"/>
    <property type="molecule type" value="Genomic_DNA"/>
</dbReference>
<organism evidence="1 2">
    <name type="scientific">Novipirellula aureliae</name>
    <dbReference type="NCBI Taxonomy" id="2527966"/>
    <lineage>
        <taxon>Bacteria</taxon>
        <taxon>Pseudomonadati</taxon>
        <taxon>Planctomycetota</taxon>
        <taxon>Planctomycetia</taxon>
        <taxon>Pirellulales</taxon>
        <taxon>Pirellulaceae</taxon>
        <taxon>Novipirellula</taxon>
    </lineage>
</organism>
<accession>A0A5C6E1E2</accession>
<dbReference type="Gene3D" id="2.60.120.560">
    <property type="entry name" value="Exo-inulinase, domain 1"/>
    <property type="match status" value="1"/>
</dbReference>
<gene>
    <name evidence="1" type="ORF">Q31b_29300</name>
</gene>
<evidence type="ECO:0000313" key="1">
    <source>
        <dbReference type="EMBL" id="TWU41481.1"/>
    </source>
</evidence>
<dbReference type="AlphaFoldDB" id="A0A5C6E1E2"/>
<name>A0A5C6E1E2_9BACT</name>
<proteinExistence type="predicted"/>
<comment type="caution">
    <text evidence="1">The sequence shown here is derived from an EMBL/GenBank/DDBJ whole genome shotgun (WGS) entry which is preliminary data.</text>
</comment>
<dbReference type="RefSeq" id="WP_197171520.1">
    <property type="nucleotide sequence ID" value="NZ_SJPY01000004.1"/>
</dbReference>
<evidence type="ECO:0008006" key="3">
    <source>
        <dbReference type="Google" id="ProtNLM"/>
    </source>
</evidence>
<keyword evidence="2" id="KW-1185">Reference proteome</keyword>
<sequence>MAIVSLENRLFLHPLAPRLLSGHARLLRPWFREHHARQQAACNRLGPLPGAWGSVKLRRGPWDQWRFLVLLALSSLVFMGSARDLAAQTPTETDVSDVPSGSVVAIPQVKDADKEDAKKTSNGKPTDWTELKDSWVISDFPGAGAVEIKGNVVKLAAGDPITGVRWAGPLLRENYEIIFEARRTDGHDFFCALTFPVGESVVSLVLGGWGGGVVGLSSIDGADASENPSTSYIEFEKNRWYRVRVRVDEKAISYWIDDQLHFAQPREERQFSTRLEMDLCEPLGIASYQTDSEIRKLKMRKL</sequence>